<accession>A0ABD2YIH7</accession>
<feature type="compositionally biased region" description="Basic and acidic residues" evidence="1">
    <location>
        <begin position="131"/>
        <end position="145"/>
    </location>
</feature>
<comment type="caution">
    <text evidence="2">The sequence shown here is derived from an EMBL/GenBank/DDBJ whole genome shotgun (WGS) entry which is preliminary data.</text>
</comment>
<name>A0ABD2YIH7_9GENT</name>
<sequence length="399" mass="44974">MAEELAEILRKFDLSSREVSGPELVDIDVGEILANCKLSITGKFIFTMEKDKDRVLNGRPWIIDNQMLVLEPWTEDFEDKRNLLNFHQCGCKFGIYLYNGTVEKNVILDINNKEEQYGHWLRASSGKSPFQKKDHSRELTQKEQGNKVSCEVNKWEIKSLEGMNYRESKEGRTEKGIGKVSLSNGMKDVLNDSSITPSASRIQVINPSDSMTLSPYSDNDGSNSIGKLIEGERETTTEKVSKEQKMTEVVANKLGTVVEGNKTRDGLEDGEVIMEWCKTKLGNSSNKSKGIQKFRKLPGYVREPLKELPTNHLKLEELGKRKDIMSESSTEQVGGFEQSLKILKDGNFTKQRLLRIPSQVKVAVSTSNNGLNGKFGIGIAAWDWDMKPQKVWAMGERGK</sequence>
<dbReference type="AlphaFoldDB" id="A0ABD2YIH7"/>
<evidence type="ECO:0000313" key="2">
    <source>
        <dbReference type="EMBL" id="KAL3507193.1"/>
    </source>
</evidence>
<keyword evidence="3" id="KW-1185">Reference proteome</keyword>
<evidence type="ECO:0008006" key="4">
    <source>
        <dbReference type="Google" id="ProtNLM"/>
    </source>
</evidence>
<evidence type="ECO:0000256" key="1">
    <source>
        <dbReference type="SAM" id="MobiDB-lite"/>
    </source>
</evidence>
<dbReference type="EMBL" id="JBJUIK010000013">
    <property type="protein sequence ID" value="KAL3507193.1"/>
    <property type="molecule type" value="Genomic_DNA"/>
</dbReference>
<evidence type="ECO:0000313" key="3">
    <source>
        <dbReference type="Proteomes" id="UP001630127"/>
    </source>
</evidence>
<dbReference type="Proteomes" id="UP001630127">
    <property type="component" value="Unassembled WGS sequence"/>
</dbReference>
<gene>
    <name evidence="2" type="ORF">ACH5RR_032575</name>
</gene>
<organism evidence="2 3">
    <name type="scientific">Cinchona calisaya</name>
    <dbReference type="NCBI Taxonomy" id="153742"/>
    <lineage>
        <taxon>Eukaryota</taxon>
        <taxon>Viridiplantae</taxon>
        <taxon>Streptophyta</taxon>
        <taxon>Embryophyta</taxon>
        <taxon>Tracheophyta</taxon>
        <taxon>Spermatophyta</taxon>
        <taxon>Magnoliopsida</taxon>
        <taxon>eudicotyledons</taxon>
        <taxon>Gunneridae</taxon>
        <taxon>Pentapetalae</taxon>
        <taxon>asterids</taxon>
        <taxon>lamiids</taxon>
        <taxon>Gentianales</taxon>
        <taxon>Rubiaceae</taxon>
        <taxon>Cinchonoideae</taxon>
        <taxon>Cinchoneae</taxon>
        <taxon>Cinchona</taxon>
    </lineage>
</organism>
<feature type="region of interest" description="Disordered" evidence="1">
    <location>
        <begin position="125"/>
        <end position="145"/>
    </location>
</feature>
<reference evidence="2 3" key="1">
    <citation type="submission" date="2024-11" db="EMBL/GenBank/DDBJ databases">
        <title>A near-complete genome assembly of Cinchona calisaya.</title>
        <authorList>
            <person name="Lian D.C."/>
            <person name="Zhao X.W."/>
            <person name="Wei L."/>
        </authorList>
    </citation>
    <scope>NUCLEOTIDE SEQUENCE [LARGE SCALE GENOMIC DNA]</scope>
    <source>
        <tissue evidence="2">Nenye</tissue>
    </source>
</reference>
<protein>
    <recommendedName>
        <fullName evidence="4">DUF4283 domain-containing protein</fullName>
    </recommendedName>
</protein>
<proteinExistence type="predicted"/>